<dbReference type="GO" id="GO:0008835">
    <property type="term" value="F:diaminohydroxyphosphoribosylaminopyrimidine deaminase activity"/>
    <property type="evidence" value="ECO:0007669"/>
    <property type="project" value="UniProtKB-EC"/>
</dbReference>
<dbReference type="UniPathway" id="UPA00275">
    <property type="reaction ID" value="UER00401"/>
</dbReference>
<dbReference type="InterPro" id="IPR011549">
    <property type="entry name" value="RibD_C"/>
</dbReference>
<feature type="binding site" evidence="15">
    <location>
        <position position="203"/>
    </location>
    <ligand>
        <name>substrate</name>
    </ligand>
</feature>
<evidence type="ECO:0000259" key="17">
    <source>
        <dbReference type="PROSITE" id="PS51747"/>
    </source>
</evidence>
<comment type="catalytic activity">
    <reaction evidence="13">
        <text>5-amino-6-(5-phospho-D-ribitylamino)uracil + NADP(+) = 5-amino-6-(5-phospho-D-ribosylamino)uracil + NADPH + H(+)</text>
        <dbReference type="Rhea" id="RHEA:17845"/>
        <dbReference type="ChEBI" id="CHEBI:15378"/>
        <dbReference type="ChEBI" id="CHEBI:57783"/>
        <dbReference type="ChEBI" id="CHEBI:58349"/>
        <dbReference type="ChEBI" id="CHEBI:58421"/>
        <dbReference type="ChEBI" id="CHEBI:58453"/>
        <dbReference type="EC" id="1.1.1.193"/>
    </reaction>
</comment>
<evidence type="ECO:0000256" key="12">
    <source>
        <dbReference type="ARBA" id="ARBA00023268"/>
    </source>
</evidence>
<dbReference type="InterPro" id="IPR050765">
    <property type="entry name" value="Riboflavin_Biosynth_HTPR"/>
</dbReference>
<dbReference type="Gene3D" id="3.40.140.10">
    <property type="entry name" value="Cytidine Deaminase, domain 2"/>
    <property type="match status" value="1"/>
</dbReference>
<name>A0A5C8NZ74_9BURK</name>
<evidence type="ECO:0000256" key="4">
    <source>
        <dbReference type="ARBA" id="ARBA00005259"/>
    </source>
</evidence>
<dbReference type="PROSITE" id="PS00903">
    <property type="entry name" value="CYT_DCMP_DEAMINASES_1"/>
    <property type="match status" value="1"/>
</dbReference>
<keyword evidence="7 13" id="KW-0479">Metal-binding</keyword>
<evidence type="ECO:0000256" key="1">
    <source>
        <dbReference type="ARBA" id="ARBA00002151"/>
    </source>
</evidence>
<feature type="binding site" evidence="15">
    <location>
        <position position="171"/>
    </location>
    <ligand>
        <name>substrate</name>
    </ligand>
</feature>
<evidence type="ECO:0000256" key="9">
    <source>
        <dbReference type="ARBA" id="ARBA00022833"/>
    </source>
</evidence>
<comment type="function">
    <text evidence="1 13">Converts 2,5-diamino-6-(ribosylamino)-4(3h)-pyrimidinone 5'-phosphate into 5-amino-6-(ribosylamino)-2,4(1h,3h)-pyrimidinedione 5'-phosphate.</text>
</comment>
<evidence type="ECO:0000256" key="10">
    <source>
        <dbReference type="ARBA" id="ARBA00022857"/>
    </source>
</evidence>
<dbReference type="GO" id="GO:0050661">
    <property type="term" value="F:NADP binding"/>
    <property type="evidence" value="ECO:0007669"/>
    <property type="project" value="InterPro"/>
</dbReference>
<keyword evidence="19" id="KW-1185">Reference proteome</keyword>
<dbReference type="InterPro" id="IPR016192">
    <property type="entry name" value="APOBEC/CMP_deaminase_Zn-bd"/>
</dbReference>
<feature type="active site" description="Proton donor" evidence="14">
    <location>
        <position position="55"/>
    </location>
</feature>
<dbReference type="RefSeq" id="WP_147704304.1">
    <property type="nucleotide sequence ID" value="NZ_VDUY01000003.1"/>
</dbReference>
<feature type="binding site" evidence="15">
    <location>
        <position position="187"/>
    </location>
    <ligand>
        <name>substrate</name>
    </ligand>
</feature>
<evidence type="ECO:0000256" key="13">
    <source>
        <dbReference type="PIRNR" id="PIRNR006769"/>
    </source>
</evidence>
<protein>
    <recommendedName>
        <fullName evidence="13">Riboflavin biosynthesis protein RibD</fullName>
    </recommendedName>
    <domain>
        <recommendedName>
            <fullName evidence="13">Diaminohydroxyphosphoribosylaminopyrimidine deaminase</fullName>
            <shortName evidence="13">DRAP deaminase</shortName>
            <ecNumber evidence="13">3.5.4.26</ecNumber>
        </recommendedName>
        <alternativeName>
            <fullName evidence="13">Riboflavin-specific deaminase</fullName>
        </alternativeName>
    </domain>
    <domain>
        <recommendedName>
            <fullName evidence="13">5-amino-6-(5-phosphoribosylamino)uracil reductase</fullName>
            <ecNumber evidence="13">1.1.1.193</ecNumber>
        </recommendedName>
        <alternativeName>
            <fullName evidence="13">HTP reductase</fullName>
        </alternativeName>
    </domain>
</protein>
<dbReference type="FunFam" id="3.40.140.10:FF:000025">
    <property type="entry name" value="Riboflavin biosynthesis protein RibD"/>
    <property type="match status" value="1"/>
</dbReference>
<dbReference type="Pfam" id="PF01872">
    <property type="entry name" value="RibD_C"/>
    <property type="match status" value="1"/>
</dbReference>
<keyword evidence="9 13" id="KW-0862">Zinc</keyword>
<feature type="binding site" evidence="16">
    <location>
        <position position="87"/>
    </location>
    <ligand>
        <name>Zn(2+)</name>
        <dbReference type="ChEBI" id="CHEBI:29105"/>
        <note>catalytic</note>
    </ligand>
</feature>
<accession>A0A5C8NZ74</accession>
<dbReference type="InterPro" id="IPR016193">
    <property type="entry name" value="Cytidine_deaminase-like"/>
</dbReference>
<keyword evidence="10 13" id="KW-0521">NADP</keyword>
<evidence type="ECO:0000256" key="2">
    <source>
        <dbReference type="ARBA" id="ARBA00004882"/>
    </source>
</evidence>
<feature type="binding site" evidence="15">
    <location>
        <position position="173"/>
    </location>
    <ligand>
        <name>NADP(+)</name>
        <dbReference type="ChEBI" id="CHEBI:58349"/>
    </ligand>
</feature>
<dbReference type="EC" id="3.5.4.26" evidence="13"/>
<dbReference type="NCBIfam" id="TIGR00326">
    <property type="entry name" value="eubact_ribD"/>
    <property type="match status" value="1"/>
</dbReference>
<evidence type="ECO:0000256" key="15">
    <source>
        <dbReference type="PIRSR" id="PIRSR006769-2"/>
    </source>
</evidence>
<evidence type="ECO:0000256" key="16">
    <source>
        <dbReference type="PIRSR" id="PIRSR006769-3"/>
    </source>
</evidence>
<evidence type="ECO:0000256" key="3">
    <source>
        <dbReference type="ARBA" id="ARBA00004910"/>
    </source>
</evidence>
<dbReference type="InterPro" id="IPR024072">
    <property type="entry name" value="DHFR-like_dom_sf"/>
</dbReference>
<dbReference type="InterPro" id="IPR004794">
    <property type="entry name" value="Eubact_RibD"/>
</dbReference>
<feature type="binding site" evidence="15">
    <location>
        <begin position="295"/>
        <end position="301"/>
    </location>
    <ligand>
        <name>NADP(+)</name>
        <dbReference type="ChEBI" id="CHEBI:58349"/>
    </ligand>
</feature>
<comment type="caution">
    <text evidence="18">The sequence shown here is derived from an EMBL/GenBank/DDBJ whole genome shotgun (WGS) entry which is preliminary data.</text>
</comment>
<feature type="binding site" evidence="15">
    <location>
        <position position="207"/>
    </location>
    <ligand>
        <name>substrate</name>
    </ligand>
</feature>
<dbReference type="Pfam" id="PF00383">
    <property type="entry name" value="dCMP_cyt_deam_1"/>
    <property type="match status" value="1"/>
</dbReference>
<dbReference type="PROSITE" id="PS51747">
    <property type="entry name" value="CYT_DCMP_DEAMINASES_2"/>
    <property type="match status" value="1"/>
</dbReference>
<feature type="binding site" evidence="15">
    <location>
        <position position="225"/>
    </location>
    <ligand>
        <name>NADP(+)</name>
        <dbReference type="ChEBI" id="CHEBI:58349"/>
    </ligand>
</feature>
<dbReference type="InterPro" id="IPR002125">
    <property type="entry name" value="CMP_dCMP_dom"/>
</dbReference>
<evidence type="ECO:0000256" key="8">
    <source>
        <dbReference type="ARBA" id="ARBA00022801"/>
    </source>
</evidence>
<organism evidence="18 19">
    <name type="scientific">Zeimonas arvi</name>
    <dbReference type="NCBI Taxonomy" id="2498847"/>
    <lineage>
        <taxon>Bacteria</taxon>
        <taxon>Pseudomonadati</taxon>
        <taxon>Pseudomonadota</taxon>
        <taxon>Betaproteobacteria</taxon>
        <taxon>Burkholderiales</taxon>
        <taxon>Burkholderiaceae</taxon>
        <taxon>Zeimonas</taxon>
    </lineage>
</organism>
<dbReference type="OrthoDB" id="9800865at2"/>
<dbReference type="EMBL" id="VDUY01000003">
    <property type="protein sequence ID" value="TXL66392.1"/>
    <property type="molecule type" value="Genomic_DNA"/>
</dbReference>
<feature type="domain" description="CMP/dCMP-type deaminase" evidence="17">
    <location>
        <begin position="4"/>
        <end position="126"/>
    </location>
</feature>
<dbReference type="SUPFAM" id="SSF53597">
    <property type="entry name" value="Dihydrofolate reductase-like"/>
    <property type="match status" value="1"/>
</dbReference>
<dbReference type="Proteomes" id="UP000321548">
    <property type="component" value="Unassembled WGS sequence"/>
</dbReference>
<feature type="binding site" evidence="15">
    <location>
        <position position="199"/>
    </location>
    <ligand>
        <name>NADP(+)</name>
        <dbReference type="ChEBI" id="CHEBI:58349"/>
    </ligand>
</feature>
<evidence type="ECO:0000256" key="14">
    <source>
        <dbReference type="PIRSR" id="PIRSR006769-1"/>
    </source>
</evidence>
<comment type="catalytic activity">
    <reaction evidence="13">
        <text>2,5-diamino-6-hydroxy-4-(5-phosphoribosylamino)-pyrimidine + H2O + H(+) = 5-amino-6-(5-phospho-D-ribosylamino)uracil + NH4(+)</text>
        <dbReference type="Rhea" id="RHEA:21868"/>
        <dbReference type="ChEBI" id="CHEBI:15377"/>
        <dbReference type="ChEBI" id="CHEBI:15378"/>
        <dbReference type="ChEBI" id="CHEBI:28938"/>
        <dbReference type="ChEBI" id="CHEBI:58453"/>
        <dbReference type="ChEBI" id="CHEBI:58614"/>
        <dbReference type="EC" id="3.5.4.26"/>
    </reaction>
</comment>
<keyword evidence="12" id="KW-0511">Multifunctional enzyme</keyword>
<comment type="pathway">
    <text evidence="3 13">Cofactor biosynthesis; riboflavin biosynthesis; 5-amino-6-(D-ribitylamino)uracil from GTP: step 3/4.</text>
</comment>
<keyword evidence="11 13" id="KW-0560">Oxidoreductase</keyword>
<comment type="similarity">
    <text evidence="4 13">In the N-terminal section; belongs to the cytidine and deoxycytidylate deaminase family.</text>
</comment>
<dbReference type="GO" id="GO:0008703">
    <property type="term" value="F:5-amino-6-(5-phosphoribosylamino)uracil reductase activity"/>
    <property type="evidence" value="ECO:0007669"/>
    <property type="project" value="UniProtKB-EC"/>
</dbReference>
<evidence type="ECO:0000256" key="5">
    <source>
        <dbReference type="ARBA" id="ARBA00007417"/>
    </source>
</evidence>
<feature type="binding site" evidence="15">
    <location>
        <position position="157"/>
    </location>
    <ligand>
        <name>NADP(+)</name>
        <dbReference type="ChEBI" id="CHEBI:58349"/>
    </ligand>
</feature>
<feature type="binding site" evidence="15">
    <location>
        <position position="210"/>
    </location>
    <ligand>
        <name>substrate</name>
    </ligand>
</feature>
<dbReference type="EC" id="1.1.1.193" evidence="13"/>
<comment type="cofactor">
    <cofactor evidence="13 16">
        <name>Zn(2+)</name>
        <dbReference type="ChEBI" id="CHEBI:29105"/>
    </cofactor>
    <text evidence="13 16">Binds 1 zinc ion.</text>
</comment>
<dbReference type="PANTHER" id="PTHR38011">
    <property type="entry name" value="DIHYDROFOLATE REDUCTASE FAMILY PROTEIN (AFU_ORTHOLOGUE AFUA_8G06820)"/>
    <property type="match status" value="1"/>
</dbReference>
<comment type="pathway">
    <text evidence="2 13">Cofactor biosynthesis; riboflavin biosynthesis; 5-amino-6-(D-ribitylamino)uracil from GTP: step 2/4.</text>
</comment>
<reference evidence="18 19" key="1">
    <citation type="submission" date="2019-06" db="EMBL/GenBank/DDBJ databases">
        <title>Quisquiliibacterium sp. nov., isolated from a maize field.</title>
        <authorList>
            <person name="Lin S.-Y."/>
            <person name="Tsai C.-F."/>
            <person name="Young C.-C."/>
        </authorList>
    </citation>
    <scope>NUCLEOTIDE SEQUENCE [LARGE SCALE GENOMIC DNA]</scope>
    <source>
        <strain evidence="18 19">CC-CFT501</strain>
    </source>
</reference>
<dbReference type="GO" id="GO:0009231">
    <property type="term" value="P:riboflavin biosynthetic process"/>
    <property type="evidence" value="ECO:0007669"/>
    <property type="project" value="UniProtKB-UniPathway"/>
</dbReference>
<proteinExistence type="inferred from homology"/>
<dbReference type="PANTHER" id="PTHR38011:SF7">
    <property type="entry name" value="2,5-DIAMINO-6-RIBOSYLAMINO-4(3H)-PYRIMIDINONE 5'-PHOSPHATE REDUCTASE"/>
    <property type="match status" value="1"/>
</dbReference>
<feature type="binding site" evidence="16">
    <location>
        <position position="78"/>
    </location>
    <ligand>
        <name>Zn(2+)</name>
        <dbReference type="ChEBI" id="CHEBI:29105"/>
        <note>catalytic</note>
    </ligand>
</feature>
<sequence>MFTEADHQHMSRALELAALGMWTTTPNPRVGCVIVRDRQVVGEGWHRRAGEPHAEVLALAQANGAARGATVYLTLEPCSHHGRTPPCVDALLEARVGRVVVAMEDPNPLVSGRGLARLREAGVDVRCGLLEQEARELNIGFVSRMTRRRPWVRMKIAASLDGRTALPDGSSQWITGDAARDDGHAWRARACAILTGIGTVKDDDPRLTVRAVDTPRQPLRVLVDSRLEVDLDANIVRGGNLLVACARAMPGKAGELRDRGCEVLELPNAQGKVDLPALLAELAGRDINELHVEAGYRLNGSLLREGCVDELLVYLAPTLLGNATGMADLLPPDTLAAAPRLWLQAVDRVGDDVRLLARLPDRLPVRPTAGASELHPESRAGAE</sequence>
<keyword evidence="8 13" id="KW-0378">Hydrolase</keyword>
<dbReference type="SUPFAM" id="SSF53927">
    <property type="entry name" value="Cytidine deaminase-like"/>
    <property type="match status" value="1"/>
</dbReference>
<dbReference type="InterPro" id="IPR002734">
    <property type="entry name" value="RibDG_C"/>
</dbReference>
<evidence type="ECO:0000313" key="18">
    <source>
        <dbReference type="EMBL" id="TXL66392.1"/>
    </source>
</evidence>
<dbReference type="Gene3D" id="3.40.430.10">
    <property type="entry name" value="Dihydrofolate Reductase, subunit A"/>
    <property type="match status" value="1"/>
</dbReference>
<gene>
    <name evidence="18" type="primary">ribD</name>
    <name evidence="18" type="ORF">FHP08_10060</name>
</gene>
<dbReference type="PIRSF" id="PIRSF006769">
    <property type="entry name" value="RibD"/>
    <property type="match status" value="1"/>
</dbReference>
<evidence type="ECO:0000256" key="11">
    <source>
        <dbReference type="ARBA" id="ARBA00023002"/>
    </source>
</evidence>
<feature type="binding site" evidence="15">
    <location>
        <position position="293"/>
    </location>
    <ligand>
        <name>substrate</name>
    </ligand>
</feature>
<evidence type="ECO:0000256" key="6">
    <source>
        <dbReference type="ARBA" id="ARBA00022619"/>
    </source>
</evidence>
<dbReference type="NCBIfam" id="TIGR00227">
    <property type="entry name" value="ribD_Cterm"/>
    <property type="match status" value="1"/>
</dbReference>
<dbReference type="AlphaFoldDB" id="A0A5C8NZ74"/>
<evidence type="ECO:0000256" key="7">
    <source>
        <dbReference type="ARBA" id="ARBA00022723"/>
    </source>
</evidence>
<comment type="similarity">
    <text evidence="5 13">In the C-terminal section; belongs to the HTP reductase family.</text>
</comment>
<dbReference type="CDD" id="cd01284">
    <property type="entry name" value="Riboflavin_deaminase-reductase"/>
    <property type="match status" value="1"/>
</dbReference>
<dbReference type="GO" id="GO:0008270">
    <property type="term" value="F:zinc ion binding"/>
    <property type="evidence" value="ECO:0007669"/>
    <property type="project" value="InterPro"/>
</dbReference>
<evidence type="ECO:0000313" key="19">
    <source>
        <dbReference type="Proteomes" id="UP000321548"/>
    </source>
</evidence>
<keyword evidence="6 13" id="KW-0686">Riboflavin biosynthesis</keyword>
<feature type="binding site" evidence="16">
    <location>
        <position position="53"/>
    </location>
    <ligand>
        <name>Zn(2+)</name>
        <dbReference type="ChEBI" id="CHEBI:29105"/>
        <note>catalytic</note>
    </ligand>
</feature>